<comment type="similarity">
    <text evidence="1">Belongs to the HpcH/HpaI aldolase family.</text>
</comment>
<organism evidence="5 6">
    <name type="scientific">Bradyrhizobium lablabi</name>
    <dbReference type="NCBI Taxonomy" id="722472"/>
    <lineage>
        <taxon>Bacteria</taxon>
        <taxon>Pseudomonadati</taxon>
        <taxon>Pseudomonadota</taxon>
        <taxon>Alphaproteobacteria</taxon>
        <taxon>Hyphomicrobiales</taxon>
        <taxon>Nitrobacteraceae</taxon>
        <taxon>Bradyrhizobium</taxon>
    </lineage>
</organism>
<dbReference type="InterPro" id="IPR015813">
    <property type="entry name" value="Pyrv/PenolPyrv_kinase-like_dom"/>
</dbReference>
<dbReference type="OrthoDB" id="9802624at2"/>
<dbReference type="Gene3D" id="3.20.20.60">
    <property type="entry name" value="Phosphoenolpyruvate-binding domains"/>
    <property type="match status" value="1"/>
</dbReference>
<dbReference type="InterPro" id="IPR050251">
    <property type="entry name" value="HpcH-HpaI_aldolase"/>
</dbReference>
<dbReference type="InterPro" id="IPR040442">
    <property type="entry name" value="Pyrv_kinase-like_dom_sf"/>
</dbReference>
<evidence type="ECO:0000313" key="5">
    <source>
        <dbReference type="EMBL" id="SHL06680.1"/>
    </source>
</evidence>
<keyword evidence="3" id="KW-0456">Lyase</keyword>
<dbReference type="PANTHER" id="PTHR30502:SF0">
    <property type="entry name" value="PHOSPHOENOLPYRUVATE CARBOXYLASE FAMILY PROTEIN"/>
    <property type="match status" value="1"/>
</dbReference>
<dbReference type="AlphaFoldDB" id="A0A1M6XKZ3"/>
<sequence length="320" mass="34557">MGMRISRSIELLEQDQAIYYDGPHSGHVLTHAQGRIDAATWADYMNVGMEHGSFDMAGLAEYMRGMVDAGPTRSGHRTPTVIVEAPVNGIDAAHVRYNAWQFRQILGRGVHGILLCQAETADAVRAFVESCRYPHNTIGVDPAIPSPLARMEGAARARDGGIDTAGRKLLGIGTRGRGSETTAAPIWGLSTEEYLERCDPWPLNPKGELLLGVKLESPEGVANCEEILSVPGLGFAEIGPGDLSLSLGYLTIPREPYPLEMQTARDRILAACRNNGIAFLQGCTADNVTERIDEGVRVIAGHSEATAIKGRAHQKRKLPV</sequence>
<dbReference type="InterPro" id="IPR005000">
    <property type="entry name" value="Aldolase/citrate-lyase_domain"/>
</dbReference>
<dbReference type="PANTHER" id="PTHR30502">
    <property type="entry name" value="2-KETO-3-DEOXY-L-RHAMNONATE ALDOLASE"/>
    <property type="match status" value="1"/>
</dbReference>
<reference evidence="5 6" key="1">
    <citation type="submission" date="2016-11" db="EMBL/GenBank/DDBJ databases">
        <authorList>
            <person name="Jaros S."/>
            <person name="Januszkiewicz K."/>
            <person name="Wedrychowicz H."/>
        </authorList>
    </citation>
    <scope>NUCLEOTIDE SEQUENCE [LARGE SCALE GENOMIC DNA]</scope>
    <source>
        <strain evidence="5 6">GAS499</strain>
    </source>
</reference>
<evidence type="ECO:0000256" key="1">
    <source>
        <dbReference type="ARBA" id="ARBA00005568"/>
    </source>
</evidence>
<dbReference type="GO" id="GO:0016832">
    <property type="term" value="F:aldehyde-lyase activity"/>
    <property type="evidence" value="ECO:0007669"/>
    <property type="project" value="TreeGrafter"/>
</dbReference>
<feature type="domain" description="HpcH/HpaI aldolase/citrate lyase" evidence="4">
    <location>
        <begin position="103"/>
        <end position="286"/>
    </location>
</feature>
<evidence type="ECO:0000313" key="6">
    <source>
        <dbReference type="Proteomes" id="UP000189935"/>
    </source>
</evidence>
<evidence type="ECO:0000259" key="4">
    <source>
        <dbReference type="Pfam" id="PF03328"/>
    </source>
</evidence>
<dbReference type="Proteomes" id="UP000189935">
    <property type="component" value="Chromosome I"/>
</dbReference>
<accession>A0A1M6XKZ3</accession>
<gene>
    <name evidence="5" type="ORF">SAMN05444159_4901</name>
</gene>
<protein>
    <submittedName>
        <fullName evidence="5">2-keto-3-deoxy-L-rhamnonate aldolase RhmA</fullName>
    </submittedName>
</protein>
<dbReference type="RefSeq" id="WP_154071420.1">
    <property type="nucleotide sequence ID" value="NZ_LT670844.1"/>
</dbReference>
<dbReference type="EMBL" id="LT670844">
    <property type="protein sequence ID" value="SHL06680.1"/>
    <property type="molecule type" value="Genomic_DNA"/>
</dbReference>
<dbReference type="GO" id="GO:0005737">
    <property type="term" value="C:cytoplasm"/>
    <property type="evidence" value="ECO:0007669"/>
    <property type="project" value="TreeGrafter"/>
</dbReference>
<dbReference type="GO" id="GO:0046872">
    <property type="term" value="F:metal ion binding"/>
    <property type="evidence" value="ECO:0007669"/>
    <property type="project" value="UniProtKB-KW"/>
</dbReference>
<name>A0A1M6XKZ3_9BRAD</name>
<dbReference type="Pfam" id="PF03328">
    <property type="entry name" value="HpcH_HpaI"/>
    <property type="match status" value="1"/>
</dbReference>
<dbReference type="SUPFAM" id="SSF51621">
    <property type="entry name" value="Phosphoenolpyruvate/pyruvate domain"/>
    <property type="match status" value="2"/>
</dbReference>
<evidence type="ECO:0000256" key="3">
    <source>
        <dbReference type="ARBA" id="ARBA00023239"/>
    </source>
</evidence>
<keyword evidence="2" id="KW-0479">Metal-binding</keyword>
<evidence type="ECO:0000256" key="2">
    <source>
        <dbReference type="ARBA" id="ARBA00022723"/>
    </source>
</evidence>
<proteinExistence type="inferred from homology"/>